<dbReference type="InterPro" id="IPR036179">
    <property type="entry name" value="Ig-like_dom_sf"/>
</dbReference>
<dbReference type="GO" id="GO:0050852">
    <property type="term" value="P:T cell receptor signaling pathway"/>
    <property type="evidence" value="ECO:0007669"/>
    <property type="project" value="TreeGrafter"/>
</dbReference>
<proteinExistence type="predicted"/>
<keyword evidence="6" id="KW-0393">Immunoglobulin domain</keyword>
<dbReference type="PANTHER" id="PTHR24100:SF151">
    <property type="entry name" value="ICOS LIGAND"/>
    <property type="match status" value="1"/>
</dbReference>
<dbReference type="GO" id="GO:0001817">
    <property type="term" value="P:regulation of cytokine production"/>
    <property type="evidence" value="ECO:0007669"/>
    <property type="project" value="TreeGrafter"/>
</dbReference>
<dbReference type="Gene3D" id="2.60.40.10">
    <property type="entry name" value="Immunoglobulins"/>
    <property type="match status" value="1"/>
</dbReference>
<reference evidence="8" key="2">
    <citation type="submission" date="2025-08" db="UniProtKB">
        <authorList>
            <consortium name="Ensembl"/>
        </authorList>
    </citation>
    <scope>IDENTIFICATION</scope>
</reference>
<dbReference type="PROSITE" id="PS50835">
    <property type="entry name" value="IG_LIKE"/>
    <property type="match status" value="1"/>
</dbReference>
<dbReference type="Pfam" id="PF07686">
    <property type="entry name" value="V-set"/>
    <property type="match status" value="1"/>
</dbReference>
<keyword evidence="2" id="KW-0732">Signal</keyword>
<evidence type="ECO:0000256" key="4">
    <source>
        <dbReference type="ARBA" id="ARBA00023157"/>
    </source>
</evidence>
<organism evidence="8 9">
    <name type="scientific">Tetraodon nigroviridis</name>
    <name type="common">Spotted green pufferfish</name>
    <name type="synonym">Chelonodon nigroviridis</name>
    <dbReference type="NCBI Taxonomy" id="99883"/>
    <lineage>
        <taxon>Eukaryota</taxon>
        <taxon>Metazoa</taxon>
        <taxon>Chordata</taxon>
        <taxon>Craniata</taxon>
        <taxon>Vertebrata</taxon>
        <taxon>Euteleostomi</taxon>
        <taxon>Actinopterygii</taxon>
        <taxon>Neopterygii</taxon>
        <taxon>Teleostei</taxon>
        <taxon>Neoteleostei</taxon>
        <taxon>Acanthomorphata</taxon>
        <taxon>Eupercaria</taxon>
        <taxon>Tetraodontiformes</taxon>
        <taxon>Tetradontoidea</taxon>
        <taxon>Tetraodontidae</taxon>
        <taxon>Tetraodon</taxon>
    </lineage>
</organism>
<sequence length="91" mass="10145">ILATSGDDVVLPCHLEPPESLEEAVVEWSRQEPTRVQYVHVYRDHGELTDLETASYRGRTALFPEELKRGNVSLKISGVSPADAGSYRCFV</sequence>
<evidence type="ECO:0000256" key="2">
    <source>
        <dbReference type="ARBA" id="ARBA00022729"/>
    </source>
</evidence>
<evidence type="ECO:0000313" key="9">
    <source>
        <dbReference type="Proteomes" id="UP000007303"/>
    </source>
</evidence>
<reference evidence="8" key="3">
    <citation type="submission" date="2025-09" db="UniProtKB">
        <authorList>
            <consortium name="Ensembl"/>
        </authorList>
    </citation>
    <scope>IDENTIFICATION</scope>
</reference>
<dbReference type="SMART" id="SM00406">
    <property type="entry name" value="IGv"/>
    <property type="match status" value="1"/>
</dbReference>
<dbReference type="Ensembl" id="ENSTNIT00000002105.1">
    <property type="protein sequence ID" value="ENSTNIP00000004095.1"/>
    <property type="gene ID" value="ENSTNIG00000001211.1"/>
</dbReference>
<dbReference type="GO" id="GO:0009897">
    <property type="term" value="C:external side of plasma membrane"/>
    <property type="evidence" value="ECO:0007669"/>
    <property type="project" value="TreeGrafter"/>
</dbReference>
<evidence type="ECO:0000313" key="8">
    <source>
        <dbReference type="Ensembl" id="ENSTNIP00000004095.1"/>
    </source>
</evidence>
<dbReference type="PANTHER" id="PTHR24100">
    <property type="entry name" value="BUTYROPHILIN"/>
    <property type="match status" value="1"/>
</dbReference>
<dbReference type="FunFam" id="2.60.40.10:FF:000142">
    <property type="entry name" value="V-set domain-containing T-cell activation inhibitor 1"/>
    <property type="match status" value="1"/>
</dbReference>
<dbReference type="Proteomes" id="UP000007303">
    <property type="component" value="Unassembled WGS sequence"/>
</dbReference>
<name>H3C774_TETNG</name>
<evidence type="ECO:0000259" key="7">
    <source>
        <dbReference type="PROSITE" id="PS50835"/>
    </source>
</evidence>
<dbReference type="GO" id="GO:0050863">
    <property type="term" value="P:regulation of T cell activation"/>
    <property type="evidence" value="ECO:0007669"/>
    <property type="project" value="UniProtKB-ARBA"/>
</dbReference>
<dbReference type="OMA" id="VHVYRDH"/>
<dbReference type="InterPro" id="IPR013783">
    <property type="entry name" value="Ig-like_fold"/>
</dbReference>
<feature type="domain" description="Ig-like" evidence="7">
    <location>
        <begin position="1"/>
        <end position="91"/>
    </location>
</feature>
<dbReference type="GeneTree" id="ENSGT00940000153527"/>
<keyword evidence="3" id="KW-0472">Membrane</keyword>
<accession>H3C774</accession>
<dbReference type="GO" id="GO:1903037">
    <property type="term" value="P:regulation of leukocyte cell-cell adhesion"/>
    <property type="evidence" value="ECO:0007669"/>
    <property type="project" value="UniProtKB-ARBA"/>
</dbReference>
<dbReference type="InterPro" id="IPR013106">
    <property type="entry name" value="Ig_V-set"/>
</dbReference>
<dbReference type="InParanoid" id="H3C774"/>
<dbReference type="InterPro" id="IPR007110">
    <property type="entry name" value="Ig-like_dom"/>
</dbReference>
<keyword evidence="5" id="KW-0325">Glycoprotein</keyword>
<dbReference type="HOGENOM" id="CLU_013137_10_4_1"/>
<evidence type="ECO:0000256" key="5">
    <source>
        <dbReference type="ARBA" id="ARBA00023180"/>
    </source>
</evidence>
<comment type="subcellular location">
    <subcellularLocation>
        <location evidence="1">Membrane</location>
    </subcellularLocation>
</comment>
<dbReference type="GO" id="GO:0005102">
    <property type="term" value="F:signaling receptor binding"/>
    <property type="evidence" value="ECO:0007669"/>
    <property type="project" value="TreeGrafter"/>
</dbReference>
<keyword evidence="4" id="KW-1015">Disulfide bond</keyword>
<evidence type="ECO:0000256" key="6">
    <source>
        <dbReference type="ARBA" id="ARBA00023319"/>
    </source>
</evidence>
<evidence type="ECO:0000256" key="3">
    <source>
        <dbReference type="ARBA" id="ARBA00023136"/>
    </source>
</evidence>
<reference evidence="9" key="1">
    <citation type="journal article" date="2004" name="Nature">
        <title>Genome duplication in the teleost fish Tetraodon nigroviridis reveals the early vertebrate proto-karyotype.</title>
        <authorList>
            <person name="Jaillon O."/>
            <person name="Aury J.-M."/>
            <person name="Brunet F."/>
            <person name="Petit J.-L."/>
            <person name="Stange-Thomann N."/>
            <person name="Mauceli E."/>
            <person name="Bouneau L."/>
            <person name="Fischer C."/>
            <person name="Ozouf-Costaz C."/>
            <person name="Bernot A."/>
            <person name="Nicaud S."/>
            <person name="Jaffe D."/>
            <person name="Fisher S."/>
            <person name="Lutfalla G."/>
            <person name="Dossat C."/>
            <person name="Segurens B."/>
            <person name="Dasilva C."/>
            <person name="Salanoubat M."/>
            <person name="Levy M."/>
            <person name="Boudet N."/>
            <person name="Castellano S."/>
            <person name="Anthouard V."/>
            <person name="Jubin C."/>
            <person name="Castelli V."/>
            <person name="Katinka M."/>
            <person name="Vacherie B."/>
            <person name="Biemont C."/>
            <person name="Skalli Z."/>
            <person name="Cattolico L."/>
            <person name="Poulain J."/>
            <person name="De Berardinis V."/>
            <person name="Cruaud C."/>
            <person name="Duprat S."/>
            <person name="Brottier P."/>
            <person name="Coutanceau J.-P."/>
            <person name="Gouzy J."/>
            <person name="Parra G."/>
            <person name="Lardier G."/>
            <person name="Chapple C."/>
            <person name="McKernan K.J."/>
            <person name="McEwan P."/>
            <person name="Bosak S."/>
            <person name="Kellis M."/>
            <person name="Volff J.-N."/>
            <person name="Guigo R."/>
            <person name="Zody M.C."/>
            <person name="Mesirov J."/>
            <person name="Lindblad-Toh K."/>
            <person name="Birren B."/>
            <person name="Nusbaum C."/>
            <person name="Kahn D."/>
            <person name="Robinson-Rechavi M."/>
            <person name="Laudet V."/>
            <person name="Schachter V."/>
            <person name="Quetier F."/>
            <person name="Saurin W."/>
            <person name="Scarpelli C."/>
            <person name="Wincker P."/>
            <person name="Lander E.S."/>
            <person name="Weissenbach J."/>
            <person name="Roest Crollius H."/>
        </authorList>
    </citation>
    <scope>NUCLEOTIDE SEQUENCE [LARGE SCALE GENOMIC DNA]</scope>
</reference>
<keyword evidence="9" id="KW-1185">Reference proteome</keyword>
<dbReference type="AlphaFoldDB" id="H3C774"/>
<dbReference type="SUPFAM" id="SSF48726">
    <property type="entry name" value="Immunoglobulin"/>
    <property type="match status" value="1"/>
</dbReference>
<protein>
    <recommendedName>
        <fullName evidence="7">Ig-like domain-containing protein</fullName>
    </recommendedName>
</protein>
<dbReference type="InterPro" id="IPR050504">
    <property type="entry name" value="IgSF_BTN/MOG"/>
</dbReference>
<evidence type="ECO:0000256" key="1">
    <source>
        <dbReference type="ARBA" id="ARBA00004370"/>
    </source>
</evidence>